<dbReference type="PROSITE" id="PS50110">
    <property type="entry name" value="RESPONSE_REGULATORY"/>
    <property type="match status" value="1"/>
</dbReference>
<dbReference type="OrthoDB" id="2962330at2"/>
<evidence type="ECO:0000313" key="5">
    <source>
        <dbReference type="Proteomes" id="UP000245250"/>
    </source>
</evidence>
<protein>
    <submittedName>
        <fullName evidence="4">DNA-binding response regulator</fullName>
    </submittedName>
</protein>
<dbReference type="GO" id="GO:0003677">
    <property type="term" value="F:DNA binding"/>
    <property type="evidence" value="ECO:0007669"/>
    <property type="project" value="UniProtKB-KW"/>
</dbReference>
<dbReference type="SUPFAM" id="SSF52172">
    <property type="entry name" value="CheY-like"/>
    <property type="match status" value="1"/>
</dbReference>
<dbReference type="Pfam" id="PF04397">
    <property type="entry name" value="LytTR"/>
    <property type="match status" value="1"/>
</dbReference>
<dbReference type="GO" id="GO:0000156">
    <property type="term" value="F:phosphorelay response regulator activity"/>
    <property type="evidence" value="ECO:0007669"/>
    <property type="project" value="InterPro"/>
</dbReference>
<dbReference type="PANTHER" id="PTHR37299">
    <property type="entry name" value="TRANSCRIPTIONAL REGULATOR-RELATED"/>
    <property type="match status" value="1"/>
</dbReference>
<name>A0A2S1YJ25_9FLAO</name>
<evidence type="ECO:0000259" key="3">
    <source>
        <dbReference type="PROSITE" id="PS50930"/>
    </source>
</evidence>
<organism evidence="4 5">
    <name type="scientific">Flavobacterium crocinum</name>
    <dbReference type="NCBI Taxonomy" id="2183896"/>
    <lineage>
        <taxon>Bacteria</taxon>
        <taxon>Pseudomonadati</taxon>
        <taxon>Bacteroidota</taxon>
        <taxon>Flavobacteriia</taxon>
        <taxon>Flavobacteriales</taxon>
        <taxon>Flavobacteriaceae</taxon>
        <taxon>Flavobacterium</taxon>
    </lineage>
</organism>
<dbReference type="Gene3D" id="3.40.50.2300">
    <property type="match status" value="1"/>
</dbReference>
<gene>
    <name evidence="4" type="ORF">HYN56_07445</name>
</gene>
<dbReference type="InterPro" id="IPR001789">
    <property type="entry name" value="Sig_transdc_resp-reg_receiver"/>
</dbReference>
<dbReference type="RefSeq" id="WP_109191597.1">
    <property type="nucleotide sequence ID" value="NZ_CP029255.1"/>
</dbReference>
<dbReference type="AlphaFoldDB" id="A0A2S1YJ25"/>
<feature type="domain" description="HTH LytTR-type" evidence="3">
    <location>
        <begin position="146"/>
        <end position="246"/>
    </location>
</feature>
<dbReference type="SMART" id="SM00448">
    <property type="entry name" value="REC"/>
    <property type="match status" value="1"/>
</dbReference>
<dbReference type="Gene3D" id="2.40.50.1020">
    <property type="entry name" value="LytTr DNA-binding domain"/>
    <property type="match status" value="1"/>
</dbReference>
<evidence type="ECO:0000256" key="1">
    <source>
        <dbReference type="PROSITE-ProRule" id="PRU00169"/>
    </source>
</evidence>
<evidence type="ECO:0000259" key="2">
    <source>
        <dbReference type="PROSITE" id="PS50110"/>
    </source>
</evidence>
<dbReference type="InterPro" id="IPR046947">
    <property type="entry name" value="LytR-like"/>
</dbReference>
<reference evidence="4 5" key="1">
    <citation type="submission" date="2018-05" db="EMBL/GenBank/DDBJ databases">
        <title>Genome sequencing of Flavobacterium sp. HYN0056.</title>
        <authorList>
            <person name="Yi H."/>
            <person name="Baek C."/>
        </authorList>
    </citation>
    <scope>NUCLEOTIDE SEQUENCE [LARGE SCALE GENOMIC DNA]</scope>
    <source>
        <strain evidence="4 5">HYN0056</strain>
    </source>
</reference>
<feature type="domain" description="Response regulatory" evidence="2">
    <location>
        <begin position="5"/>
        <end position="122"/>
    </location>
</feature>
<dbReference type="Pfam" id="PF00072">
    <property type="entry name" value="Response_reg"/>
    <property type="match status" value="1"/>
</dbReference>
<proteinExistence type="predicted"/>
<dbReference type="SMART" id="SM00850">
    <property type="entry name" value="LytTR"/>
    <property type="match status" value="1"/>
</dbReference>
<feature type="modified residue" description="4-aspartylphosphate" evidence="1">
    <location>
        <position position="55"/>
    </location>
</feature>
<dbReference type="Proteomes" id="UP000245250">
    <property type="component" value="Chromosome"/>
</dbReference>
<dbReference type="KEGG" id="fcr:HYN56_07445"/>
<sequence length="248" mass="28635">MDNIHVLIIEDTPEQSDALSKVLLQNNFTVVGVARNFTDALKLFYENTVDIIIIDVFLDGKPDGITFAESINIIPNASKPFVFLTSSQDRQIFERAKLTKPFSFLMKPFNELEILYAIEMAVEKFYAQTNVFLSEEQDTVISNDFLFIKKKNTLKKVSLNDILYIEVEERYCNIITEKEKFVILISLTKISDLLDKNKFIRTHRNTIVNSDKIEEIILADNLIILKGNHKINLSDTYKDFIKKINILS</sequence>
<dbReference type="InterPro" id="IPR011006">
    <property type="entry name" value="CheY-like_superfamily"/>
</dbReference>
<dbReference type="PROSITE" id="PS50930">
    <property type="entry name" value="HTH_LYTTR"/>
    <property type="match status" value="1"/>
</dbReference>
<keyword evidence="1" id="KW-0597">Phosphoprotein</keyword>
<keyword evidence="5" id="KW-1185">Reference proteome</keyword>
<dbReference type="EMBL" id="CP029255">
    <property type="protein sequence ID" value="AWK04071.1"/>
    <property type="molecule type" value="Genomic_DNA"/>
</dbReference>
<dbReference type="PANTHER" id="PTHR37299:SF1">
    <property type="entry name" value="STAGE 0 SPORULATION PROTEIN A HOMOLOG"/>
    <property type="match status" value="1"/>
</dbReference>
<accession>A0A2S1YJ25</accession>
<dbReference type="InterPro" id="IPR007492">
    <property type="entry name" value="LytTR_DNA-bd_dom"/>
</dbReference>
<keyword evidence="4" id="KW-0238">DNA-binding</keyword>
<evidence type="ECO:0000313" key="4">
    <source>
        <dbReference type="EMBL" id="AWK04071.1"/>
    </source>
</evidence>